<proteinExistence type="predicted"/>
<sequence length="73" mass="8411">MVKPRIFDKNLLIMKKQIGTATHQFNGEKINICRSLDGMNIIAEYKGKSVIWNIRDMLEESIELIDGVDSEEE</sequence>
<name>A0A8S5N4E7_9CAUD</name>
<organism evidence="1">
    <name type="scientific">Siphoviridae sp. ctlSa24</name>
    <dbReference type="NCBI Taxonomy" id="2826447"/>
    <lineage>
        <taxon>Viruses</taxon>
        <taxon>Duplodnaviria</taxon>
        <taxon>Heunggongvirae</taxon>
        <taxon>Uroviricota</taxon>
        <taxon>Caudoviricetes</taxon>
    </lineage>
</organism>
<reference evidence="1" key="1">
    <citation type="journal article" date="2021" name="Proc. Natl. Acad. Sci. U.S.A.">
        <title>A Catalog of Tens of Thousands of Viruses from Human Metagenomes Reveals Hidden Associations with Chronic Diseases.</title>
        <authorList>
            <person name="Tisza M.J."/>
            <person name="Buck C.B."/>
        </authorList>
    </citation>
    <scope>NUCLEOTIDE SEQUENCE</scope>
    <source>
        <strain evidence="1">CtlSa24</strain>
    </source>
</reference>
<dbReference type="EMBL" id="BK015053">
    <property type="protein sequence ID" value="DAD89138.1"/>
    <property type="molecule type" value="Genomic_DNA"/>
</dbReference>
<accession>A0A8S5N4E7</accession>
<protein>
    <submittedName>
        <fullName evidence="1">Uncharacterized protein</fullName>
    </submittedName>
</protein>
<evidence type="ECO:0000313" key="1">
    <source>
        <dbReference type="EMBL" id="DAD89138.1"/>
    </source>
</evidence>